<comment type="caution">
    <text evidence="1">The sequence shown here is derived from an EMBL/GenBank/DDBJ whole genome shotgun (WGS) entry which is preliminary data.</text>
</comment>
<dbReference type="AlphaFoldDB" id="A0AAV4XP69"/>
<keyword evidence="2" id="KW-1185">Reference proteome</keyword>
<evidence type="ECO:0000313" key="1">
    <source>
        <dbReference type="EMBL" id="GIY95745.1"/>
    </source>
</evidence>
<gene>
    <name evidence="1" type="ORF">CEXT_415861</name>
</gene>
<proteinExistence type="predicted"/>
<accession>A0AAV4XP69</accession>
<sequence>MNGGNEQPNVGTVTAHQASNLDGGCCHWCGVFNFCSCDCRRKCLGCSPYPRIPVSHDDDLEWALNMLSGRYFNCDFWVNSFIRGIKPLFEVSSEFLWTKVLQSLKNLEIIKKWSK</sequence>
<name>A0AAV4XP69_CAEEX</name>
<evidence type="ECO:0000313" key="2">
    <source>
        <dbReference type="Proteomes" id="UP001054945"/>
    </source>
</evidence>
<protein>
    <submittedName>
        <fullName evidence="1">Uncharacterized protein</fullName>
    </submittedName>
</protein>
<reference evidence="1 2" key="1">
    <citation type="submission" date="2021-06" db="EMBL/GenBank/DDBJ databases">
        <title>Caerostris extrusa draft genome.</title>
        <authorList>
            <person name="Kono N."/>
            <person name="Arakawa K."/>
        </authorList>
    </citation>
    <scope>NUCLEOTIDE SEQUENCE [LARGE SCALE GENOMIC DNA]</scope>
</reference>
<dbReference type="EMBL" id="BPLR01017957">
    <property type="protein sequence ID" value="GIY95745.1"/>
    <property type="molecule type" value="Genomic_DNA"/>
</dbReference>
<organism evidence="1 2">
    <name type="scientific">Caerostris extrusa</name>
    <name type="common">Bark spider</name>
    <name type="synonym">Caerostris bankana</name>
    <dbReference type="NCBI Taxonomy" id="172846"/>
    <lineage>
        <taxon>Eukaryota</taxon>
        <taxon>Metazoa</taxon>
        <taxon>Ecdysozoa</taxon>
        <taxon>Arthropoda</taxon>
        <taxon>Chelicerata</taxon>
        <taxon>Arachnida</taxon>
        <taxon>Araneae</taxon>
        <taxon>Araneomorphae</taxon>
        <taxon>Entelegynae</taxon>
        <taxon>Araneoidea</taxon>
        <taxon>Araneidae</taxon>
        <taxon>Caerostris</taxon>
    </lineage>
</organism>
<dbReference type="Proteomes" id="UP001054945">
    <property type="component" value="Unassembled WGS sequence"/>
</dbReference>